<evidence type="ECO:0000256" key="1">
    <source>
        <dbReference type="SAM" id="Phobius"/>
    </source>
</evidence>
<proteinExistence type="predicted"/>
<feature type="transmembrane region" description="Helical" evidence="1">
    <location>
        <begin position="7"/>
        <end position="27"/>
    </location>
</feature>
<reference evidence="2 3" key="2">
    <citation type="submission" date="2018-11" db="EMBL/GenBank/DDBJ databases">
        <authorList>
            <consortium name="Pathogen Informatics"/>
        </authorList>
    </citation>
    <scope>NUCLEOTIDE SEQUENCE [LARGE SCALE GENOMIC DNA]</scope>
</reference>
<evidence type="ECO:0000313" key="2">
    <source>
        <dbReference type="EMBL" id="VDO46437.1"/>
    </source>
</evidence>
<keyword evidence="3" id="KW-1185">Reference proteome</keyword>
<keyword evidence="1" id="KW-1133">Transmembrane helix</keyword>
<reference evidence="4" key="1">
    <citation type="submission" date="2016-06" db="UniProtKB">
        <authorList>
            <consortium name="WormBaseParasite"/>
        </authorList>
    </citation>
    <scope>IDENTIFICATION</scope>
</reference>
<keyword evidence="1" id="KW-0472">Membrane</keyword>
<dbReference type="EMBL" id="UZAJ01006052">
    <property type="protein sequence ID" value="VDO46437.1"/>
    <property type="molecule type" value="Genomic_DNA"/>
</dbReference>
<evidence type="ECO:0000313" key="4">
    <source>
        <dbReference type="WBParaSite" id="OFLC_0000639701-mRNA-1"/>
    </source>
</evidence>
<dbReference type="STRING" id="387005.A0A183HFY6"/>
<dbReference type="AlphaFoldDB" id="A0A183HFY6"/>
<evidence type="ECO:0000313" key="3">
    <source>
        <dbReference type="Proteomes" id="UP000267606"/>
    </source>
</evidence>
<accession>A0A183HFY6</accession>
<keyword evidence="1" id="KW-0812">Transmembrane</keyword>
<protein>
    <submittedName>
        <fullName evidence="4">Glycoprotein</fullName>
    </submittedName>
</protein>
<gene>
    <name evidence="2" type="ORF">OFLC_LOCUS6398</name>
</gene>
<name>A0A183HFY6_9BILA</name>
<organism evidence="4">
    <name type="scientific">Onchocerca flexuosa</name>
    <dbReference type="NCBI Taxonomy" id="387005"/>
    <lineage>
        <taxon>Eukaryota</taxon>
        <taxon>Metazoa</taxon>
        <taxon>Ecdysozoa</taxon>
        <taxon>Nematoda</taxon>
        <taxon>Chromadorea</taxon>
        <taxon>Rhabditida</taxon>
        <taxon>Spirurina</taxon>
        <taxon>Spiruromorpha</taxon>
        <taxon>Filarioidea</taxon>
        <taxon>Onchocercidae</taxon>
        <taxon>Onchocerca</taxon>
    </lineage>
</organism>
<dbReference type="Proteomes" id="UP000267606">
    <property type="component" value="Unassembled WGS sequence"/>
</dbReference>
<sequence length="130" mass="14867">MAYCINVVRFTIIIIIIVAVVVTSMNINFDPLFHHNCADYNHKDFVCTVRSVKYQSLPSILLVQCDDESITVNENSNNISKMTDTTIRYAHDIRVESFARVVTRYAKQTYQLSVDISWQLPPNSSLSFSV</sequence>
<dbReference type="WBParaSite" id="OFLC_0000639701-mRNA-1">
    <property type="protein sequence ID" value="OFLC_0000639701-mRNA-1"/>
    <property type="gene ID" value="OFLC_0000639701"/>
</dbReference>
<dbReference type="Pfam" id="PF25519">
    <property type="entry name" value="ILCR1_N"/>
    <property type="match status" value="1"/>
</dbReference>